<keyword evidence="2" id="KW-1185">Reference proteome</keyword>
<protein>
    <recommendedName>
        <fullName evidence="3">Toxin-antitoxin system YwqK family antitoxin</fullName>
    </recommendedName>
</protein>
<comment type="caution">
    <text evidence="1">The sequence shown here is derived from an EMBL/GenBank/DDBJ whole genome shotgun (WGS) entry which is preliminary data.</text>
</comment>
<name>A0A6M1TEZ0_9BACT</name>
<evidence type="ECO:0000313" key="1">
    <source>
        <dbReference type="EMBL" id="NGP88742.1"/>
    </source>
</evidence>
<dbReference type="Gene3D" id="2.20.110.10">
    <property type="entry name" value="Histone H3 K4-specific methyltransferase SET7/9 N-terminal domain"/>
    <property type="match status" value="1"/>
</dbReference>
<accession>A0A6M1TEZ0</accession>
<dbReference type="InterPro" id="IPR011652">
    <property type="entry name" value="MORN_2"/>
</dbReference>
<dbReference type="AlphaFoldDB" id="A0A6M1TEZ0"/>
<evidence type="ECO:0000313" key="2">
    <source>
        <dbReference type="Proteomes" id="UP000479132"/>
    </source>
</evidence>
<evidence type="ECO:0008006" key="3">
    <source>
        <dbReference type="Google" id="ProtNLM"/>
    </source>
</evidence>
<reference evidence="1 2" key="1">
    <citation type="submission" date="2020-02" db="EMBL/GenBank/DDBJ databases">
        <title>Aliifodinibius halophilus 2W32, complete genome.</title>
        <authorList>
            <person name="Li Y."/>
            <person name="Wu S."/>
        </authorList>
    </citation>
    <scope>NUCLEOTIDE SEQUENCE [LARGE SCALE GENOMIC DNA]</scope>
    <source>
        <strain evidence="1 2">2W32</strain>
    </source>
</reference>
<dbReference type="Pfam" id="PF07661">
    <property type="entry name" value="MORN_2"/>
    <property type="match status" value="1"/>
</dbReference>
<gene>
    <name evidence="1" type="ORF">G3569_10270</name>
</gene>
<proteinExistence type="predicted"/>
<dbReference type="SUPFAM" id="SSF82185">
    <property type="entry name" value="Histone H3 K4-specific methyltransferase SET7/9 N-terminal domain"/>
    <property type="match status" value="1"/>
</dbReference>
<dbReference type="Proteomes" id="UP000479132">
    <property type="component" value="Unassembled WGS sequence"/>
</dbReference>
<organism evidence="1 2">
    <name type="scientific">Fodinibius halophilus</name>
    <dbReference type="NCBI Taxonomy" id="1736908"/>
    <lineage>
        <taxon>Bacteria</taxon>
        <taxon>Pseudomonadati</taxon>
        <taxon>Balneolota</taxon>
        <taxon>Balneolia</taxon>
        <taxon>Balneolales</taxon>
        <taxon>Balneolaceae</taxon>
        <taxon>Fodinibius</taxon>
    </lineage>
</organism>
<dbReference type="RefSeq" id="WP_165268790.1">
    <property type="nucleotide sequence ID" value="NZ_JAALLS010000012.1"/>
</dbReference>
<sequence length="207" mass="24039">MAFPKLELSGNSYTNKKALLDSTHFTDRTYYLKDKEQTFTGTLENKNWNDSLKTKGIFKNGKIQTFTSWYPNGEKNSKMVVTPDSTDQQYRTTTWYYSGALKSRYNKHSGKRYFEDGSLKSKWNKKKAIDFWENGNPKAIWPLKNNKRVSFYHGEFTGWYPDHTISAKGTFKDGRKHGKWVYHDSTGTIEKIIYYKNGKADSTASPA</sequence>
<dbReference type="EMBL" id="JAALLS010000012">
    <property type="protein sequence ID" value="NGP88742.1"/>
    <property type="molecule type" value="Genomic_DNA"/>
</dbReference>